<organism evidence="1 2">
    <name type="scientific">Halobacillus aidingensis</name>
    <dbReference type="NCBI Taxonomy" id="240303"/>
    <lineage>
        <taxon>Bacteria</taxon>
        <taxon>Bacillati</taxon>
        <taxon>Bacillota</taxon>
        <taxon>Bacilli</taxon>
        <taxon>Bacillales</taxon>
        <taxon>Bacillaceae</taxon>
        <taxon>Halobacillus</taxon>
    </lineage>
</organism>
<sequence>MRYQVIQILDDLVHLFLVIVHVIIEGKGHTFDEEDRDMCD</sequence>
<reference evidence="2" key="1">
    <citation type="submission" date="2016-10" db="EMBL/GenBank/DDBJ databases">
        <authorList>
            <person name="Varghese N."/>
            <person name="Submissions S."/>
        </authorList>
    </citation>
    <scope>NUCLEOTIDE SEQUENCE [LARGE SCALE GENOMIC DNA]</scope>
    <source>
        <strain evidence="2">CGMCC 1.3703</strain>
    </source>
</reference>
<proteinExistence type="predicted"/>
<keyword evidence="2" id="KW-1185">Reference proteome</keyword>
<evidence type="ECO:0000313" key="2">
    <source>
        <dbReference type="Proteomes" id="UP000198860"/>
    </source>
</evidence>
<gene>
    <name evidence="1" type="ORF">SAMN05421677_11580</name>
</gene>
<protein>
    <submittedName>
        <fullName evidence="1">Uncharacterized protein</fullName>
    </submittedName>
</protein>
<dbReference type="Proteomes" id="UP000198860">
    <property type="component" value="Unassembled WGS sequence"/>
</dbReference>
<name>A0A1H0RKV2_HALAD</name>
<evidence type="ECO:0000313" key="1">
    <source>
        <dbReference type="EMBL" id="SDP29889.1"/>
    </source>
</evidence>
<accession>A0A1H0RKV2</accession>
<dbReference type="AlphaFoldDB" id="A0A1H0RKV2"/>
<dbReference type="EMBL" id="FNIZ01000015">
    <property type="protein sequence ID" value="SDP29889.1"/>
    <property type="molecule type" value="Genomic_DNA"/>
</dbReference>